<evidence type="ECO:0000313" key="1">
    <source>
        <dbReference type="EMBL" id="CAB4139329.1"/>
    </source>
</evidence>
<accession>A0A6J5M681</accession>
<organism evidence="1">
    <name type="scientific">uncultured Caudovirales phage</name>
    <dbReference type="NCBI Taxonomy" id="2100421"/>
    <lineage>
        <taxon>Viruses</taxon>
        <taxon>Duplodnaviria</taxon>
        <taxon>Heunggongvirae</taxon>
        <taxon>Uroviricota</taxon>
        <taxon>Caudoviricetes</taxon>
        <taxon>Peduoviridae</taxon>
        <taxon>Maltschvirus</taxon>
        <taxon>Maltschvirus maltsch</taxon>
    </lineage>
</organism>
<gene>
    <name evidence="1" type="ORF">UFOVP347_15</name>
</gene>
<dbReference type="EMBL" id="LR796356">
    <property type="protein sequence ID" value="CAB4139329.1"/>
    <property type="molecule type" value="Genomic_DNA"/>
</dbReference>
<proteinExistence type="predicted"/>
<reference evidence="1" key="1">
    <citation type="submission" date="2020-04" db="EMBL/GenBank/DDBJ databases">
        <authorList>
            <person name="Chiriac C."/>
            <person name="Salcher M."/>
            <person name="Ghai R."/>
            <person name="Kavagutti S V."/>
        </authorList>
    </citation>
    <scope>NUCLEOTIDE SEQUENCE</scope>
</reference>
<protein>
    <submittedName>
        <fullName evidence="1">Uncharacterized protein</fullName>
    </submittedName>
</protein>
<sequence>MQATEDLTPAQLHARSVARHEALQRAREAMLEGKTVEAACAFCIARSRAAEAASAVPKPRLIVDNTPKE</sequence>
<name>A0A6J5M681_9CAUD</name>